<comment type="caution">
    <text evidence="2">The sequence shown here is derived from an EMBL/GenBank/DDBJ whole genome shotgun (WGS) entry which is preliminary data.</text>
</comment>
<dbReference type="EMBL" id="FOLS01000011">
    <property type="protein sequence ID" value="SFC84802.1"/>
    <property type="molecule type" value="Genomic_DNA"/>
</dbReference>
<gene>
    <name evidence="2" type="ORF">SAMN05216577_111109</name>
</gene>
<sequence length="301" mass="33335">MGNAIAIPVENNVQAATESLIPVFTGALGAELAQLVDARSLHRFLGVDTHFKDWISRRIDEYGFSEGGDFVLVAQNRATKGRGGDRRSKDYHITLDMAKELSMVERNEKGRQARRYFIECEKRLHELAPEDLRTIAGKTIGTDGFHCLGALLDGKVHRLPAKLRTGAKNHVWSQVRKAFSVSTVEDIPASQMDSVRNFIAAYALEGEWIQKPRERGLTLSLGEADALYGLMSHLYFAMRGASDLNLFGVSSSLGSRILMSVAEHLQEASIDFKRLDKRRDEIYAAYLANSSGRPGGYAMSA</sequence>
<organism evidence="2 3">
    <name type="scientific">Pseudomonas citronellolis</name>
    <dbReference type="NCBI Taxonomy" id="53408"/>
    <lineage>
        <taxon>Bacteria</taxon>
        <taxon>Pseudomonadati</taxon>
        <taxon>Pseudomonadota</taxon>
        <taxon>Gammaproteobacteria</taxon>
        <taxon>Pseudomonadales</taxon>
        <taxon>Pseudomonadaceae</taxon>
        <taxon>Pseudomonas</taxon>
    </lineage>
</organism>
<evidence type="ECO:0000313" key="3">
    <source>
        <dbReference type="Proteomes" id="UP000183385"/>
    </source>
</evidence>
<dbReference type="PANTHER" id="PTHR36180">
    <property type="entry name" value="DNA-BINDING PROTEIN-RELATED-RELATED"/>
    <property type="match status" value="1"/>
</dbReference>
<feature type="domain" description="AntA/AntB antirepressor" evidence="1">
    <location>
        <begin position="36"/>
        <end position="107"/>
    </location>
</feature>
<proteinExistence type="predicted"/>
<evidence type="ECO:0000313" key="2">
    <source>
        <dbReference type="EMBL" id="SFC84802.1"/>
    </source>
</evidence>
<keyword evidence="3" id="KW-1185">Reference proteome</keyword>
<dbReference type="PANTHER" id="PTHR36180:SF1">
    <property type="entry name" value="ANTA_ANTB ANTIREPRESSOR DOMAIN-CONTAINING PROTEIN"/>
    <property type="match status" value="1"/>
</dbReference>
<evidence type="ECO:0000259" key="1">
    <source>
        <dbReference type="Pfam" id="PF08346"/>
    </source>
</evidence>
<dbReference type="RefSeq" id="WP_074980445.1">
    <property type="nucleotide sequence ID" value="NZ_FOLS01000011.1"/>
</dbReference>
<reference evidence="2 3" key="1">
    <citation type="submission" date="2016-10" db="EMBL/GenBank/DDBJ databases">
        <authorList>
            <person name="Varghese N."/>
            <person name="Submissions S."/>
        </authorList>
    </citation>
    <scope>NUCLEOTIDE SEQUENCE [LARGE SCALE GENOMIC DNA]</scope>
    <source>
        <strain evidence="2 3">LMG 18378</strain>
    </source>
</reference>
<dbReference type="Pfam" id="PF08346">
    <property type="entry name" value="AntA"/>
    <property type="match status" value="1"/>
</dbReference>
<name>A0AAQ1HN33_9PSED</name>
<protein>
    <submittedName>
        <fullName evidence="2">Phage anti-repressor protein</fullName>
    </submittedName>
</protein>
<dbReference type="AlphaFoldDB" id="A0AAQ1HN33"/>
<accession>A0AAQ1HN33</accession>
<dbReference type="InterPro" id="IPR013557">
    <property type="entry name" value="AntA/B_antirep"/>
</dbReference>
<dbReference type="Proteomes" id="UP000183385">
    <property type="component" value="Unassembled WGS sequence"/>
</dbReference>